<dbReference type="Proteomes" id="UP000237105">
    <property type="component" value="Unassembled WGS sequence"/>
</dbReference>
<name>A0A2P5DC97_PARAD</name>
<keyword evidence="3" id="KW-1185">Reference proteome</keyword>
<organism evidence="2 3">
    <name type="scientific">Parasponia andersonii</name>
    <name type="common">Sponia andersonii</name>
    <dbReference type="NCBI Taxonomy" id="3476"/>
    <lineage>
        <taxon>Eukaryota</taxon>
        <taxon>Viridiplantae</taxon>
        <taxon>Streptophyta</taxon>
        <taxon>Embryophyta</taxon>
        <taxon>Tracheophyta</taxon>
        <taxon>Spermatophyta</taxon>
        <taxon>Magnoliopsida</taxon>
        <taxon>eudicotyledons</taxon>
        <taxon>Gunneridae</taxon>
        <taxon>Pentapetalae</taxon>
        <taxon>rosids</taxon>
        <taxon>fabids</taxon>
        <taxon>Rosales</taxon>
        <taxon>Cannabaceae</taxon>
        <taxon>Parasponia</taxon>
    </lineage>
</organism>
<dbReference type="AlphaFoldDB" id="A0A2P5DC97"/>
<evidence type="ECO:0000313" key="3">
    <source>
        <dbReference type="Proteomes" id="UP000237105"/>
    </source>
</evidence>
<sequence>MSERSRDVKDLNAPFTLPVVTSNSSGDGESGALTFFLERDLPLLPFPLPPPARLLSFSLRFSTSTSLAFTSLFSSSTAASYGATTSLILTVDIRPEPDLPPPPPFLLLNLSLSTPSLLISATTAASAALIFSGSHGQCAPCNLRYAFFIAETASNTCAIVVSISATTSLAPGSRASLYFTPLLPLLLLLPQPLPLPLPPPLLATCSISSLPSSSSSRSSVSYSYTSSGSSLPASSPEFSWRSAPARG</sequence>
<feature type="region of interest" description="Disordered" evidence="1">
    <location>
        <begin position="210"/>
        <end position="247"/>
    </location>
</feature>
<dbReference type="EMBL" id="JXTB01000048">
    <property type="protein sequence ID" value="PON70870.1"/>
    <property type="molecule type" value="Genomic_DNA"/>
</dbReference>
<feature type="compositionally biased region" description="Low complexity" evidence="1">
    <location>
        <begin position="210"/>
        <end position="239"/>
    </location>
</feature>
<accession>A0A2P5DC97</accession>
<comment type="caution">
    <text evidence="2">The sequence shown here is derived from an EMBL/GenBank/DDBJ whole genome shotgun (WGS) entry which is preliminary data.</text>
</comment>
<proteinExistence type="predicted"/>
<gene>
    <name evidence="2" type="ORF">PanWU01x14_078960</name>
</gene>
<reference evidence="3" key="1">
    <citation type="submission" date="2016-06" db="EMBL/GenBank/DDBJ databases">
        <title>Parallel loss of symbiosis genes in relatives of nitrogen-fixing non-legume Parasponia.</title>
        <authorList>
            <person name="Van Velzen R."/>
            <person name="Holmer R."/>
            <person name="Bu F."/>
            <person name="Rutten L."/>
            <person name="Van Zeijl A."/>
            <person name="Liu W."/>
            <person name="Santuari L."/>
            <person name="Cao Q."/>
            <person name="Sharma T."/>
            <person name="Shen D."/>
            <person name="Roswanjaya Y."/>
            <person name="Wardhani T."/>
            <person name="Kalhor M.S."/>
            <person name="Jansen J."/>
            <person name="Van den Hoogen J."/>
            <person name="Gungor B."/>
            <person name="Hartog M."/>
            <person name="Hontelez J."/>
            <person name="Verver J."/>
            <person name="Yang W.-C."/>
            <person name="Schijlen E."/>
            <person name="Repin R."/>
            <person name="Schilthuizen M."/>
            <person name="Schranz E."/>
            <person name="Heidstra R."/>
            <person name="Miyata K."/>
            <person name="Fedorova E."/>
            <person name="Kohlen W."/>
            <person name="Bisseling T."/>
            <person name="Smit S."/>
            <person name="Geurts R."/>
        </authorList>
    </citation>
    <scope>NUCLEOTIDE SEQUENCE [LARGE SCALE GENOMIC DNA]</scope>
    <source>
        <strain evidence="3">cv. WU1-14</strain>
    </source>
</reference>
<protein>
    <submittedName>
        <fullName evidence="2">Uncharacterized protein</fullName>
    </submittedName>
</protein>
<evidence type="ECO:0000256" key="1">
    <source>
        <dbReference type="SAM" id="MobiDB-lite"/>
    </source>
</evidence>
<evidence type="ECO:0000313" key="2">
    <source>
        <dbReference type="EMBL" id="PON70870.1"/>
    </source>
</evidence>
<dbReference type="OrthoDB" id="10581289at2759"/>